<reference evidence="2 3" key="1">
    <citation type="submission" date="2016-07" db="EMBL/GenBank/DDBJ databases">
        <title>Pervasive Adenine N6-methylation of Active Genes in Fungi.</title>
        <authorList>
            <consortium name="DOE Joint Genome Institute"/>
            <person name="Mondo S.J."/>
            <person name="Dannebaum R.O."/>
            <person name="Kuo R.C."/>
            <person name="Labutti K."/>
            <person name="Haridas S."/>
            <person name="Kuo A."/>
            <person name="Salamov A."/>
            <person name="Ahrendt S.R."/>
            <person name="Lipzen A."/>
            <person name="Sullivan W."/>
            <person name="Andreopoulos W.B."/>
            <person name="Clum A."/>
            <person name="Lindquist E."/>
            <person name="Daum C."/>
            <person name="Ramamoorthy G.K."/>
            <person name="Gryganskyi A."/>
            <person name="Culley D."/>
            <person name="Magnuson J.K."/>
            <person name="James T.Y."/>
            <person name="O'Malley M.A."/>
            <person name="Stajich J.E."/>
            <person name="Spatafora J.W."/>
            <person name="Visel A."/>
            <person name="Grigoriev I.V."/>
        </authorList>
    </citation>
    <scope>NUCLEOTIDE SEQUENCE [LARGE SCALE GENOMIC DNA]</scope>
    <source>
        <strain evidence="2 3">PL171</strain>
    </source>
</reference>
<accession>A0A1Y2HGY9</accession>
<gene>
    <name evidence="2" type="ORF">BCR44DRAFT_61447</name>
</gene>
<feature type="region of interest" description="Disordered" evidence="1">
    <location>
        <begin position="197"/>
        <end position="227"/>
    </location>
</feature>
<evidence type="ECO:0000313" key="3">
    <source>
        <dbReference type="Proteomes" id="UP000193411"/>
    </source>
</evidence>
<proteinExistence type="predicted"/>
<sequence length="227" mass="24865">MFEDVTWAQPGRRGDKFGKGESSSMSASESHVKDVLLEGITSGRQTRCKDLFEAAKSVQGSGAGKTKNPAKRELPDENDSTTSASKHSCKRGDESDEVAEKLHPLKDGIEYNWDDSKPKARTAKAAKEDAESYDDRVIGLLEASRQDRQSALAPAPRQMPELQLSEELRSVQAQVAHMDQWLTQLTGALETLVSAMGRQQQQQQQPFAPAPSYGMPGYGARFGPNNN</sequence>
<keyword evidence="3" id="KW-1185">Reference proteome</keyword>
<dbReference type="EMBL" id="MCFL01000038">
    <property type="protein sequence ID" value="ORZ33141.1"/>
    <property type="molecule type" value="Genomic_DNA"/>
</dbReference>
<evidence type="ECO:0000256" key="1">
    <source>
        <dbReference type="SAM" id="MobiDB-lite"/>
    </source>
</evidence>
<feature type="region of interest" description="Disordered" evidence="1">
    <location>
        <begin position="54"/>
        <end position="132"/>
    </location>
</feature>
<feature type="region of interest" description="Disordered" evidence="1">
    <location>
        <begin position="1"/>
        <end position="33"/>
    </location>
</feature>
<feature type="compositionally biased region" description="Basic and acidic residues" evidence="1">
    <location>
        <begin position="90"/>
        <end position="118"/>
    </location>
</feature>
<comment type="caution">
    <text evidence="2">The sequence shown here is derived from an EMBL/GenBank/DDBJ whole genome shotgun (WGS) entry which is preliminary data.</text>
</comment>
<dbReference type="Proteomes" id="UP000193411">
    <property type="component" value="Unassembled WGS sequence"/>
</dbReference>
<evidence type="ECO:0000313" key="2">
    <source>
        <dbReference type="EMBL" id="ORZ33141.1"/>
    </source>
</evidence>
<dbReference type="AlphaFoldDB" id="A0A1Y2HGY9"/>
<protein>
    <submittedName>
        <fullName evidence="2">Uncharacterized protein</fullName>
    </submittedName>
</protein>
<name>A0A1Y2HGY9_9FUNG</name>
<organism evidence="2 3">
    <name type="scientific">Catenaria anguillulae PL171</name>
    <dbReference type="NCBI Taxonomy" id="765915"/>
    <lineage>
        <taxon>Eukaryota</taxon>
        <taxon>Fungi</taxon>
        <taxon>Fungi incertae sedis</taxon>
        <taxon>Blastocladiomycota</taxon>
        <taxon>Blastocladiomycetes</taxon>
        <taxon>Blastocladiales</taxon>
        <taxon>Catenariaceae</taxon>
        <taxon>Catenaria</taxon>
    </lineage>
</organism>